<gene>
    <name evidence="2" type="ORF">AAF712_000692</name>
</gene>
<reference evidence="2 3" key="1">
    <citation type="submission" date="2024-05" db="EMBL/GenBank/DDBJ databases">
        <title>A draft genome resource for the thread blight pathogen Marasmius tenuissimus strain MS-2.</title>
        <authorList>
            <person name="Yulfo-Soto G.E."/>
            <person name="Baruah I.K."/>
            <person name="Amoako-Attah I."/>
            <person name="Bukari Y."/>
            <person name="Meinhardt L.W."/>
            <person name="Bailey B.A."/>
            <person name="Cohen S.P."/>
        </authorList>
    </citation>
    <scope>NUCLEOTIDE SEQUENCE [LARGE SCALE GENOMIC DNA]</scope>
    <source>
        <strain evidence="2 3">MS-2</strain>
    </source>
</reference>
<keyword evidence="1" id="KW-0812">Transmembrane</keyword>
<evidence type="ECO:0008006" key="4">
    <source>
        <dbReference type="Google" id="ProtNLM"/>
    </source>
</evidence>
<dbReference type="Proteomes" id="UP001437256">
    <property type="component" value="Unassembled WGS sequence"/>
</dbReference>
<dbReference type="EMBL" id="JBBXMP010000002">
    <property type="protein sequence ID" value="KAL0071770.1"/>
    <property type="molecule type" value="Genomic_DNA"/>
</dbReference>
<feature type="transmembrane region" description="Helical" evidence="1">
    <location>
        <begin position="27"/>
        <end position="51"/>
    </location>
</feature>
<sequence>MVTSAISLTAVMLYTRSRTRFSSGSTQAIIFPAIWSAIWCAVAYVSPVGYLTSWTPVRGVQFYEWLTPFLGPAVRDWTVAAWAVVLSQAIEGWVMDSQTEEETPLISDLPRSSSSSAKDVRPWYGKNWKALGLFLVVLAVPSYVIDNRPLPVISSDSTPFAVACALPPYQRYKNHNPTLQDYKDESRKLVSLADLILWPEGAVSFDSEAERDAAFDDIRNSVQLGDRKWIGVAFDETYADPQDPKGERGIKRTGLALLSNSSQTHLVYYKRHLVPIAESYSMRGSSEPPSVATLELKKPQWYKGPGWGAGPHNSRPVSVTASICLDLAVPGVFSALSSRPALILAPGRTWDATVGEVMWNQAKARAYELGSAILWCDGGDSGISGIAGRGISESIQVGHGSWVRRIALPYPSDDQPTLYGRDGNYFVLILLGLPLVLALPTNMARMFPGGGMRRVLDTVSSWRRRRIEGQDSQEGGNLLE</sequence>
<evidence type="ECO:0000256" key="1">
    <source>
        <dbReference type="SAM" id="Phobius"/>
    </source>
</evidence>
<keyword evidence="1" id="KW-1133">Transmembrane helix</keyword>
<dbReference type="Gene3D" id="3.60.110.10">
    <property type="entry name" value="Carbon-nitrogen hydrolase"/>
    <property type="match status" value="1"/>
</dbReference>
<name>A0ABR3AE60_9AGAR</name>
<comment type="caution">
    <text evidence="2">The sequence shown here is derived from an EMBL/GenBank/DDBJ whole genome shotgun (WGS) entry which is preliminary data.</text>
</comment>
<proteinExistence type="predicted"/>
<dbReference type="PANTHER" id="PTHR38686:SF1">
    <property type="entry name" value="APOLIPOPROTEIN N-ACYLTRANSFERASE"/>
    <property type="match status" value="1"/>
</dbReference>
<keyword evidence="3" id="KW-1185">Reference proteome</keyword>
<accession>A0ABR3AE60</accession>
<organism evidence="2 3">
    <name type="scientific">Marasmius tenuissimus</name>
    <dbReference type="NCBI Taxonomy" id="585030"/>
    <lineage>
        <taxon>Eukaryota</taxon>
        <taxon>Fungi</taxon>
        <taxon>Dikarya</taxon>
        <taxon>Basidiomycota</taxon>
        <taxon>Agaricomycotina</taxon>
        <taxon>Agaricomycetes</taxon>
        <taxon>Agaricomycetidae</taxon>
        <taxon>Agaricales</taxon>
        <taxon>Marasmiineae</taxon>
        <taxon>Marasmiaceae</taxon>
        <taxon>Marasmius</taxon>
    </lineage>
</organism>
<evidence type="ECO:0000313" key="3">
    <source>
        <dbReference type="Proteomes" id="UP001437256"/>
    </source>
</evidence>
<dbReference type="InterPro" id="IPR004563">
    <property type="entry name" value="Apolipo_AcylTrfase"/>
</dbReference>
<dbReference type="PANTHER" id="PTHR38686">
    <property type="entry name" value="APOLIPOPROTEIN N-ACYLTRANSFERASE"/>
    <property type="match status" value="1"/>
</dbReference>
<protein>
    <recommendedName>
        <fullName evidence="4">CN hydrolase domain-containing protein</fullName>
    </recommendedName>
</protein>
<evidence type="ECO:0000313" key="2">
    <source>
        <dbReference type="EMBL" id="KAL0071770.1"/>
    </source>
</evidence>
<keyword evidence="1" id="KW-0472">Membrane</keyword>
<dbReference type="SUPFAM" id="SSF56317">
    <property type="entry name" value="Carbon-nitrogen hydrolase"/>
    <property type="match status" value="1"/>
</dbReference>
<dbReference type="InterPro" id="IPR036526">
    <property type="entry name" value="C-N_Hydrolase_sf"/>
</dbReference>